<feature type="transmembrane region" description="Helical" evidence="1">
    <location>
        <begin position="37"/>
        <end position="67"/>
    </location>
</feature>
<dbReference type="GeneID" id="90528238"/>
<keyword evidence="1" id="KW-0472">Membrane</keyword>
<dbReference type="EMBL" id="DYUD01000027">
    <property type="protein sequence ID" value="HJG89805.1"/>
    <property type="molecule type" value="Genomic_DNA"/>
</dbReference>
<sequence>MPDTTENALKRLFDEGKKYLTLQIDYAKLTATEKLSVILGMSVLFIIILVLAVGAGIYLSFALVYLLEPLVGIVGSYALLGALFLLLIALVVIFKQRLILAPITRFISRVLLDSDNDSKPQ</sequence>
<dbReference type="Proteomes" id="UP000757103">
    <property type="component" value="Unassembled WGS sequence"/>
</dbReference>
<dbReference type="RefSeq" id="WP_038534234.1">
    <property type="nucleotide sequence ID" value="NZ_DYUD01000027.1"/>
</dbReference>
<evidence type="ECO:0000313" key="2">
    <source>
        <dbReference type="EMBL" id="HJG89805.1"/>
    </source>
</evidence>
<comment type="caution">
    <text evidence="2">The sequence shown here is derived from an EMBL/GenBank/DDBJ whole genome shotgun (WGS) entry which is preliminary data.</text>
</comment>
<evidence type="ECO:0000256" key="1">
    <source>
        <dbReference type="SAM" id="Phobius"/>
    </source>
</evidence>
<protein>
    <submittedName>
        <fullName evidence="2">Phage holin family protein</fullName>
    </submittedName>
</protein>
<accession>A0A921MSJ4</accession>
<proteinExistence type="predicted"/>
<keyword evidence="1" id="KW-1133">Transmembrane helix</keyword>
<evidence type="ECO:0000313" key="3">
    <source>
        <dbReference type="Proteomes" id="UP000757103"/>
    </source>
</evidence>
<feature type="transmembrane region" description="Helical" evidence="1">
    <location>
        <begin position="73"/>
        <end position="94"/>
    </location>
</feature>
<reference evidence="2" key="1">
    <citation type="journal article" date="2021" name="PeerJ">
        <title>Extensive microbial diversity within the chicken gut microbiome revealed by metagenomics and culture.</title>
        <authorList>
            <person name="Gilroy R."/>
            <person name="Ravi A."/>
            <person name="Getino M."/>
            <person name="Pursley I."/>
            <person name="Horton D.L."/>
            <person name="Alikhan N.F."/>
            <person name="Baker D."/>
            <person name="Gharbi K."/>
            <person name="Hall N."/>
            <person name="Watson M."/>
            <person name="Adriaenssens E.M."/>
            <person name="Foster-Nyarko E."/>
            <person name="Jarju S."/>
            <person name="Secka A."/>
            <person name="Antonio M."/>
            <person name="Oren A."/>
            <person name="Chaudhuri R.R."/>
            <person name="La Ragione R."/>
            <person name="Hildebrand F."/>
            <person name="Pallen M.J."/>
        </authorList>
    </citation>
    <scope>NUCLEOTIDE SEQUENCE</scope>
    <source>
        <strain evidence="2">CHK121-7720</strain>
    </source>
</reference>
<reference evidence="2" key="2">
    <citation type="submission" date="2021-09" db="EMBL/GenBank/DDBJ databases">
        <authorList>
            <person name="Gilroy R."/>
        </authorList>
    </citation>
    <scope>NUCLEOTIDE SEQUENCE</scope>
    <source>
        <strain evidence="2">CHK121-7720</strain>
    </source>
</reference>
<name>A0A921MSJ4_9BACT</name>
<organism evidence="2 3">
    <name type="scientific">Barnesiella viscericola</name>
    <dbReference type="NCBI Taxonomy" id="397865"/>
    <lineage>
        <taxon>Bacteria</taxon>
        <taxon>Pseudomonadati</taxon>
        <taxon>Bacteroidota</taxon>
        <taxon>Bacteroidia</taxon>
        <taxon>Bacteroidales</taxon>
        <taxon>Barnesiellaceae</taxon>
        <taxon>Barnesiella</taxon>
    </lineage>
</organism>
<keyword evidence="1" id="KW-0812">Transmembrane</keyword>
<dbReference type="AlphaFoldDB" id="A0A921MSJ4"/>
<gene>
    <name evidence="2" type="ORF">K8U91_10110</name>
</gene>